<dbReference type="PROSITE" id="PS00211">
    <property type="entry name" value="ABC_TRANSPORTER_1"/>
    <property type="match status" value="1"/>
</dbReference>
<comment type="caution">
    <text evidence="10">The sequence shown here is derived from an EMBL/GenBank/DDBJ whole genome shotgun (WGS) entry which is preliminary data.</text>
</comment>
<evidence type="ECO:0000313" key="11">
    <source>
        <dbReference type="Proteomes" id="UP000582643"/>
    </source>
</evidence>
<dbReference type="Proteomes" id="UP000582643">
    <property type="component" value="Unassembled WGS sequence"/>
</dbReference>
<dbReference type="InterPro" id="IPR017871">
    <property type="entry name" value="ABC_transporter-like_CS"/>
</dbReference>
<keyword evidence="5" id="KW-0547">Nucleotide-binding</keyword>
<dbReference type="PIRSF" id="PIRSF039085">
    <property type="entry name" value="ABC_ATPase_HisP"/>
    <property type="match status" value="1"/>
</dbReference>
<dbReference type="SMART" id="SM00382">
    <property type="entry name" value="AAA"/>
    <property type="match status" value="1"/>
</dbReference>
<dbReference type="AlphaFoldDB" id="A0A7W7TXQ2"/>
<keyword evidence="8" id="KW-0472">Membrane</keyword>
<evidence type="ECO:0000256" key="8">
    <source>
        <dbReference type="ARBA" id="ARBA00023136"/>
    </source>
</evidence>
<dbReference type="Gene3D" id="3.40.50.300">
    <property type="entry name" value="P-loop containing nucleotide triphosphate hydrolases"/>
    <property type="match status" value="1"/>
</dbReference>
<sequence length="265" mass="29227">MPTEDRKDPAAPAVRFERVTKRFGDHTVLDGLDLEVGRGERVTLIGPSGSGKTTILRLLMTLERVTDGLVLVDGQPYSHMPRGAGGKLVPADERHLAVLRRRIGMVFQQFNLFPHMSVLENVVEAPVHVLGEGREEARRRARDLLDLVGLGDKAEARPTRLSGGQQQRVAIARALAMRPEILLLDEVTSALDPELVAEVLDVLRDIARNTDITLLCVTHEMGFARDVSDRILMFDRGRIVESGPAGELLESPTHARTRAFLGSVR</sequence>
<keyword evidence="3" id="KW-0813">Transport</keyword>
<dbReference type="EMBL" id="JACHJY010000003">
    <property type="protein sequence ID" value="MBB4981299.1"/>
    <property type="molecule type" value="Genomic_DNA"/>
</dbReference>
<keyword evidence="4" id="KW-1003">Cell membrane</keyword>
<name>A0A7W7TXQ2_9ACTN</name>
<reference evidence="10 11" key="1">
    <citation type="submission" date="2020-08" db="EMBL/GenBank/DDBJ databases">
        <title>Genomic Encyclopedia of Type Strains, Phase III (KMG-III): the genomes of soil and plant-associated and newly described type strains.</title>
        <authorList>
            <person name="Whitman W."/>
        </authorList>
    </citation>
    <scope>NUCLEOTIDE SEQUENCE [LARGE SCALE GENOMIC DNA]</scope>
    <source>
        <strain evidence="10 11">SFB5A</strain>
    </source>
</reference>
<dbReference type="InterPro" id="IPR014343">
    <property type="entry name" value="Ectoine_EhuA"/>
</dbReference>
<dbReference type="GO" id="GO:0005524">
    <property type="term" value="F:ATP binding"/>
    <property type="evidence" value="ECO:0007669"/>
    <property type="project" value="UniProtKB-KW"/>
</dbReference>
<keyword evidence="6 10" id="KW-0067">ATP-binding</keyword>
<dbReference type="InterPro" id="IPR050086">
    <property type="entry name" value="MetN_ABC_transporter-like"/>
</dbReference>
<dbReference type="InterPro" id="IPR003593">
    <property type="entry name" value="AAA+_ATPase"/>
</dbReference>
<evidence type="ECO:0000256" key="7">
    <source>
        <dbReference type="ARBA" id="ARBA00022970"/>
    </source>
</evidence>
<comment type="subcellular location">
    <subcellularLocation>
        <location evidence="1">Cell membrane</location>
        <topology evidence="1">Peripheral membrane protein</topology>
    </subcellularLocation>
</comment>
<evidence type="ECO:0000256" key="1">
    <source>
        <dbReference type="ARBA" id="ARBA00004202"/>
    </source>
</evidence>
<dbReference type="NCBIfam" id="TIGR03005">
    <property type="entry name" value="ectoine_ehuA"/>
    <property type="match status" value="1"/>
</dbReference>
<gene>
    <name evidence="10" type="ORF">GGE06_002209</name>
</gene>
<dbReference type="InterPro" id="IPR030679">
    <property type="entry name" value="ABC_ATPase_HisP-typ"/>
</dbReference>
<evidence type="ECO:0000256" key="5">
    <source>
        <dbReference type="ARBA" id="ARBA00022741"/>
    </source>
</evidence>
<dbReference type="GO" id="GO:0005886">
    <property type="term" value="C:plasma membrane"/>
    <property type="evidence" value="ECO:0007669"/>
    <property type="project" value="UniProtKB-SubCell"/>
</dbReference>
<keyword evidence="7" id="KW-0029">Amino-acid transport</keyword>
<dbReference type="Pfam" id="PF00005">
    <property type="entry name" value="ABC_tran"/>
    <property type="match status" value="1"/>
</dbReference>
<protein>
    <submittedName>
        <fullName evidence="10">Polar amino acid transport system ATP-binding protein</fullName>
    </submittedName>
</protein>
<dbReference type="GO" id="GO:0015424">
    <property type="term" value="F:ABC-type amino acid transporter activity"/>
    <property type="evidence" value="ECO:0007669"/>
    <property type="project" value="InterPro"/>
</dbReference>
<dbReference type="PANTHER" id="PTHR43166:SF9">
    <property type="entry name" value="GLUTAMATE_ASPARTATE IMPORT ATP-BINDING PROTEIN GLTL"/>
    <property type="match status" value="1"/>
</dbReference>
<dbReference type="PANTHER" id="PTHR43166">
    <property type="entry name" value="AMINO ACID IMPORT ATP-BINDING PROTEIN"/>
    <property type="match status" value="1"/>
</dbReference>
<evidence type="ECO:0000313" key="10">
    <source>
        <dbReference type="EMBL" id="MBB4981299.1"/>
    </source>
</evidence>
<comment type="similarity">
    <text evidence="2">Belongs to the ABC transporter superfamily.</text>
</comment>
<keyword evidence="11" id="KW-1185">Reference proteome</keyword>
<evidence type="ECO:0000259" key="9">
    <source>
        <dbReference type="PROSITE" id="PS50893"/>
    </source>
</evidence>
<dbReference type="SUPFAM" id="SSF52540">
    <property type="entry name" value="P-loop containing nucleoside triphosphate hydrolases"/>
    <property type="match status" value="1"/>
</dbReference>
<dbReference type="InterPro" id="IPR027417">
    <property type="entry name" value="P-loop_NTPase"/>
</dbReference>
<accession>A0A7W7TXQ2</accession>
<evidence type="ECO:0000256" key="4">
    <source>
        <dbReference type="ARBA" id="ARBA00022475"/>
    </source>
</evidence>
<dbReference type="InterPro" id="IPR003439">
    <property type="entry name" value="ABC_transporter-like_ATP-bd"/>
</dbReference>
<evidence type="ECO:0000256" key="3">
    <source>
        <dbReference type="ARBA" id="ARBA00022448"/>
    </source>
</evidence>
<dbReference type="RefSeq" id="WP_181924731.1">
    <property type="nucleotide sequence ID" value="NZ_JACHJY010000003.1"/>
</dbReference>
<evidence type="ECO:0000256" key="6">
    <source>
        <dbReference type="ARBA" id="ARBA00022840"/>
    </source>
</evidence>
<proteinExistence type="inferred from homology"/>
<evidence type="ECO:0000256" key="2">
    <source>
        <dbReference type="ARBA" id="ARBA00005417"/>
    </source>
</evidence>
<dbReference type="GO" id="GO:0016887">
    <property type="term" value="F:ATP hydrolysis activity"/>
    <property type="evidence" value="ECO:0007669"/>
    <property type="project" value="InterPro"/>
</dbReference>
<dbReference type="PROSITE" id="PS50893">
    <property type="entry name" value="ABC_TRANSPORTER_2"/>
    <property type="match status" value="1"/>
</dbReference>
<organism evidence="10 11">
    <name type="scientific">Streptomyces nymphaeiformis</name>
    <dbReference type="NCBI Taxonomy" id="2663842"/>
    <lineage>
        <taxon>Bacteria</taxon>
        <taxon>Bacillati</taxon>
        <taxon>Actinomycetota</taxon>
        <taxon>Actinomycetes</taxon>
        <taxon>Kitasatosporales</taxon>
        <taxon>Streptomycetaceae</taxon>
        <taxon>Streptomyces</taxon>
    </lineage>
</organism>
<feature type="domain" description="ABC transporter" evidence="9">
    <location>
        <begin position="14"/>
        <end position="261"/>
    </location>
</feature>